<dbReference type="InterPro" id="IPR003751">
    <property type="entry name" value="CsrA"/>
</dbReference>
<dbReference type="GO" id="GO:0005829">
    <property type="term" value="C:cytosol"/>
    <property type="evidence" value="ECO:0007669"/>
    <property type="project" value="TreeGrafter"/>
</dbReference>
<evidence type="ECO:0000256" key="3">
    <source>
        <dbReference type="ARBA" id="ARBA00022884"/>
    </source>
</evidence>
<name>A0A381U2E8_9ZZZZ</name>
<evidence type="ECO:0000313" key="4">
    <source>
        <dbReference type="EMBL" id="SVA22400.1"/>
    </source>
</evidence>
<organism evidence="4">
    <name type="scientific">marine metagenome</name>
    <dbReference type="NCBI Taxonomy" id="408172"/>
    <lineage>
        <taxon>unclassified sequences</taxon>
        <taxon>metagenomes</taxon>
        <taxon>ecological metagenomes</taxon>
    </lineage>
</organism>
<dbReference type="PANTHER" id="PTHR34984:SF1">
    <property type="entry name" value="CARBON STORAGE REGULATOR"/>
    <property type="match status" value="1"/>
</dbReference>
<evidence type="ECO:0000256" key="1">
    <source>
        <dbReference type="ARBA" id="ARBA00022490"/>
    </source>
</evidence>
<dbReference type="GO" id="GO:0006109">
    <property type="term" value="P:regulation of carbohydrate metabolic process"/>
    <property type="evidence" value="ECO:0007669"/>
    <property type="project" value="InterPro"/>
</dbReference>
<keyword evidence="2" id="KW-0810">Translation regulation</keyword>
<dbReference type="PANTHER" id="PTHR34984">
    <property type="entry name" value="CARBON STORAGE REGULATOR"/>
    <property type="match status" value="1"/>
</dbReference>
<sequence length="63" mass="7081">MLILTRRTGEAVMIGDEVTVTILGIKGNQARIGITAPKDIAVHREEIYEKIQDEQESEDQQDN</sequence>
<keyword evidence="1" id="KW-0963">Cytoplasm</keyword>
<dbReference type="NCBIfam" id="TIGR00202">
    <property type="entry name" value="csrA"/>
    <property type="match status" value="1"/>
</dbReference>
<dbReference type="InterPro" id="IPR036107">
    <property type="entry name" value="CsrA_sf"/>
</dbReference>
<keyword evidence="3" id="KW-0694">RNA-binding</keyword>
<dbReference type="GO" id="GO:0048027">
    <property type="term" value="F:mRNA 5'-UTR binding"/>
    <property type="evidence" value="ECO:0007669"/>
    <property type="project" value="TreeGrafter"/>
</dbReference>
<dbReference type="HAMAP" id="MF_00167">
    <property type="entry name" value="CsrA"/>
    <property type="match status" value="1"/>
</dbReference>
<protein>
    <recommendedName>
        <fullName evidence="5">Carbon storage regulator</fullName>
    </recommendedName>
</protein>
<reference evidence="4" key="1">
    <citation type="submission" date="2018-05" db="EMBL/GenBank/DDBJ databases">
        <authorList>
            <person name="Lanie J.A."/>
            <person name="Ng W.-L."/>
            <person name="Kazmierczak K.M."/>
            <person name="Andrzejewski T.M."/>
            <person name="Davidsen T.M."/>
            <person name="Wayne K.J."/>
            <person name="Tettelin H."/>
            <person name="Glass J.I."/>
            <person name="Rusch D."/>
            <person name="Podicherti R."/>
            <person name="Tsui H.-C.T."/>
            <person name="Winkler M.E."/>
        </authorList>
    </citation>
    <scope>NUCLEOTIDE SEQUENCE</scope>
</reference>
<dbReference type="Gene3D" id="2.60.40.4380">
    <property type="entry name" value="Translational regulator CsrA"/>
    <property type="match status" value="1"/>
</dbReference>
<gene>
    <name evidence="4" type="ORF">METZ01_LOCUS75254</name>
</gene>
<dbReference type="EMBL" id="UINC01005608">
    <property type="protein sequence ID" value="SVA22400.1"/>
    <property type="molecule type" value="Genomic_DNA"/>
</dbReference>
<proteinExistence type="inferred from homology"/>
<dbReference type="SUPFAM" id="SSF117130">
    <property type="entry name" value="CsrA-like"/>
    <property type="match status" value="1"/>
</dbReference>
<dbReference type="FunFam" id="2.60.40.4380:FF:000001">
    <property type="entry name" value="Translational regulator CsrA"/>
    <property type="match status" value="1"/>
</dbReference>
<dbReference type="GO" id="GO:0006402">
    <property type="term" value="P:mRNA catabolic process"/>
    <property type="evidence" value="ECO:0007669"/>
    <property type="project" value="InterPro"/>
</dbReference>
<accession>A0A381U2E8</accession>
<dbReference type="AlphaFoldDB" id="A0A381U2E8"/>
<evidence type="ECO:0000256" key="2">
    <source>
        <dbReference type="ARBA" id="ARBA00022845"/>
    </source>
</evidence>
<dbReference type="GO" id="GO:0045947">
    <property type="term" value="P:negative regulation of translational initiation"/>
    <property type="evidence" value="ECO:0007669"/>
    <property type="project" value="TreeGrafter"/>
</dbReference>
<dbReference type="Pfam" id="PF02599">
    <property type="entry name" value="CsrA"/>
    <property type="match status" value="1"/>
</dbReference>
<evidence type="ECO:0008006" key="5">
    <source>
        <dbReference type="Google" id="ProtNLM"/>
    </source>
</evidence>
<dbReference type="NCBIfam" id="NF002469">
    <property type="entry name" value="PRK01712.1"/>
    <property type="match status" value="1"/>
</dbReference>